<comment type="caution">
    <text evidence="4">The sequence shown here is derived from an EMBL/GenBank/DDBJ whole genome shotgun (WGS) entry which is preliminary data.</text>
</comment>
<keyword evidence="5" id="KW-1185">Reference proteome</keyword>
<dbReference type="Proteomes" id="UP001055025">
    <property type="component" value="Unassembled WGS sequence"/>
</dbReference>
<evidence type="ECO:0000313" key="4">
    <source>
        <dbReference type="EMBL" id="GJM56152.1"/>
    </source>
</evidence>
<dbReference type="EMBL" id="BQKC01000001">
    <property type="protein sequence ID" value="GJM56152.1"/>
    <property type="molecule type" value="Genomic_DNA"/>
</dbReference>
<gene>
    <name evidence="4" type="ORF">ATOP_18070</name>
</gene>
<feature type="compositionally biased region" description="Polar residues" evidence="1">
    <location>
        <begin position="566"/>
        <end position="583"/>
    </location>
</feature>
<keyword evidence="2" id="KW-1133">Transmembrane helix</keyword>
<feature type="transmembrane region" description="Helical" evidence="2">
    <location>
        <begin position="163"/>
        <end position="183"/>
    </location>
</feature>
<proteinExistence type="predicted"/>
<feature type="compositionally biased region" description="Low complexity" evidence="1">
    <location>
        <begin position="380"/>
        <end position="393"/>
    </location>
</feature>
<sequence length="841" mass="89584">MSMSEKYLDYLDSRIEIAPANSQEEVNAADILQELLSNEGLDVTRQDVTTPSDTRFIGGILLVLAFLGMVVSGIGGIGLAVLGFVVAAVSGGLLVLRYLGIDLFGRFLPPARSQNVVGFHRGTGPHAGRGVRPIVVMAHYDTGHEELLANPAVSRYSGVVLRWAPMGLAVAGLCCLLQLVVVIPDVALRVIWVIGMVCALPGLVCGINDIAAHFMPLTGAANDNNASLAAMLGVAEDVCGGTEEERAQRAELLAQAEAEAVAGAALDSPIVVDEVPAEQRVVTQTVTEMEQVEGVRHGKDVVEALGILPKTCQIEYIEPQPVTVEEVVEEPVDLEPDPVVEDQSTRPSAPVPDFLSRKAASRETGTIEVRQTTGRIATDPVVSGPSSVSEPTPRSARRAEEPSPAPETVTVRETLSVPDFSHGLDDPAGKENVAPVEDVVQGELQEPVAPTPSTDGATVAMPVIEGAPQPSPAPDVVDDPSWGQTDFTPRGPIGFARRAALFDLPDPTQATFDPLAADGPSPDVMEDAAYEVPGQEPEPTTADAVSQRVVVSQSTVHAGSSDGRVTVSQSRRVATVPAAQSQEAPAAVPIEPVRVTSHDKARKTSLRDRISHGHGRKKKEQDSMTEWLGVDEDFDAKADGERIGSWDNFSEDDGNRHPWKGGATRSAELRDDEDVDLVEDPELAEAVLDMDYVDLVAHDIYFVAVGASELDHAGAKAFVKEYRSRLRGAFLINLDSVGAGQLTLLTEEGSGNVRKVDRRLLKSIDRIARDLHVQLQCSPRPWADTDATCAMRASVRSATLMGCDPGEVPALAHTAENVPQNVGPDQVAQVNLIVSETIRRA</sequence>
<keyword evidence="2" id="KW-0472">Membrane</keyword>
<evidence type="ECO:0000259" key="3">
    <source>
        <dbReference type="Pfam" id="PF04389"/>
    </source>
</evidence>
<dbReference type="InterPro" id="IPR007484">
    <property type="entry name" value="Peptidase_M28"/>
</dbReference>
<evidence type="ECO:0000256" key="1">
    <source>
        <dbReference type="SAM" id="MobiDB-lite"/>
    </source>
</evidence>
<keyword evidence="2" id="KW-0812">Transmembrane</keyword>
<dbReference type="Pfam" id="PF04389">
    <property type="entry name" value="Peptidase_M28"/>
    <property type="match status" value="1"/>
</dbReference>
<feature type="region of interest" description="Disordered" evidence="1">
    <location>
        <begin position="555"/>
        <end position="627"/>
    </location>
</feature>
<dbReference type="AlphaFoldDB" id="A0AAV5B3T4"/>
<organism evidence="4 5">
    <name type="scientific">Granulimonas faecalis</name>
    <dbReference type="NCBI Taxonomy" id="2894155"/>
    <lineage>
        <taxon>Bacteria</taxon>
        <taxon>Bacillati</taxon>
        <taxon>Actinomycetota</taxon>
        <taxon>Coriobacteriia</taxon>
        <taxon>Coriobacteriales</taxon>
        <taxon>Kribbibacteriaceae</taxon>
        <taxon>Granulimonas</taxon>
    </lineage>
</organism>
<name>A0AAV5B3T4_9ACTN</name>
<feature type="region of interest" description="Disordered" evidence="1">
    <location>
        <begin position="642"/>
        <end position="671"/>
    </location>
</feature>
<feature type="transmembrane region" description="Helical" evidence="2">
    <location>
        <begin position="190"/>
        <end position="215"/>
    </location>
</feature>
<protein>
    <recommendedName>
        <fullName evidence="3">Peptidase M28 domain-containing protein</fullName>
    </recommendedName>
</protein>
<feature type="domain" description="Peptidase M28" evidence="3">
    <location>
        <begin position="697"/>
        <end position="836"/>
    </location>
</feature>
<evidence type="ECO:0000313" key="5">
    <source>
        <dbReference type="Proteomes" id="UP001055025"/>
    </source>
</evidence>
<dbReference type="Gene3D" id="3.40.630.10">
    <property type="entry name" value="Zn peptidases"/>
    <property type="match status" value="2"/>
</dbReference>
<feature type="region of interest" description="Disordered" evidence="1">
    <location>
        <begin position="335"/>
        <end position="412"/>
    </location>
</feature>
<dbReference type="SUPFAM" id="SSF53187">
    <property type="entry name" value="Zn-dependent exopeptidases"/>
    <property type="match status" value="2"/>
</dbReference>
<reference evidence="4" key="1">
    <citation type="journal article" date="2022" name="Int. J. Syst. Evol. Microbiol.">
        <title>Granulimonas faecalis gen. nov., sp. nov., and Leptogranulimonas caecicola gen. nov., sp. nov., novel lactate-producing Atopobiaceae bacteria isolated from mouse intestines, and an emended description of the family Atopobiaceae.</title>
        <authorList>
            <person name="Morinaga K."/>
            <person name="Kusada H."/>
            <person name="Sakamoto S."/>
            <person name="Murakami T."/>
            <person name="Toyoda A."/>
            <person name="Mori H."/>
            <person name="Meng X.Y."/>
            <person name="Takashino M."/>
            <person name="Murotomi K."/>
            <person name="Tamaki H."/>
        </authorList>
    </citation>
    <scope>NUCLEOTIDE SEQUENCE</scope>
    <source>
        <strain evidence="4">OPF53</strain>
    </source>
</reference>
<evidence type="ECO:0000256" key="2">
    <source>
        <dbReference type="SAM" id="Phobius"/>
    </source>
</evidence>
<feature type="transmembrane region" description="Helical" evidence="2">
    <location>
        <begin position="56"/>
        <end position="74"/>
    </location>
</feature>
<feature type="transmembrane region" description="Helical" evidence="2">
    <location>
        <begin position="81"/>
        <end position="100"/>
    </location>
</feature>
<accession>A0AAV5B3T4</accession>